<evidence type="ECO:0000259" key="5">
    <source>
        <dbReference type="Pfam" id="PF00676"/>
    </source>
</evidence>
<keyword evidence="4" id="KW-0786">Thiamine pyrophosphate</keyword>
<gene>
    <name evidence="6" type="ORF">RUM44_004930</name>
</gene>
<dbReference type="SUPFAM" id="SSF52518">
    <property type="entry name" value="Thiamin diphosphate-binding fold (THDP-binding)"/>
    <property type="match status" value="1"/>
</dbReference>
<evidence type="ECO:0000256" key="4">
    <source>
        <dbReference type="ARBA" id="ARBA00023052"/>
    </source>
</evidence>
<dbReference type="EMBL" id="JAWJWF010000004">
    <property type="protein sequence ID" value="KAK6634319.1"/>
    <property type="molecule type" value="Genomic_DNA"/>
</dbReference>
<dbReference type="PANTHER" id="PTHR11516">
    <property type="entry name" value="PYRUVATE DEHYDROGENASE E1 COMPONENT, ALPHA SUBUNIT BACTERIAL AND ORGANELLAR"/>
    <property type="match status" value="1"/>
</dbReference>
<dbReference type="Pfam" id="PF00676">
    <property type="entry name" value="E1_dh"/>
    <property type="match status" value="1"/>
</dbReference>
<dbReference type="InterPro" id="IPR050642">
    <property type="entry name" value="PDH_E1_Alpha_Subunit"/>
</dbReference>
<accession>A0ABR1B489</accession>
<dbReference type="InterPro" id="IPR029061">
    <property type="entry name" value="THDP-binding"/>
</dbReference>
<comment type="caution">
    <text evidence="6">The sequence shown here is derived from an EMBL/GenBank/DDBJ whole genome shotgun (WGS) entry which is preliminary data.</text>
</comment>
<keyword evidence="3" id="KW-0560">Oxidoreductase</keyword>
<evidence type="ECO:0000256" key="1">
    <source>
        <dbReference type="ARBA" id="ARBA00001964"/>
    </source>
</evidence>
<reference evidence="6 7" key="1">
    <citation type="submission" date="2023-09" db="EMBL/GenBank/DDBJ databases">
        <title>Genomes of two closely related lineages of the louse Polyplax serrata with different host specificities.</title>
        <authorList>
            <person name="Martinu J."/>
            <person name="Tarabai H."/>
            <person name="Stefka J."/>
            <person name="Hypsa V."/>
        </authorList>
    </citation>
    <scope>NUCLEOTIDE SEQUENCE [LARGE SCALE GENOMIC DNA]</scope>
    <source>
        <strain evidence="6">98ZLc_SE</strain>
    </source>
</reference>
<sequence length="391" mass="43192">MLVTVKNSVSASSRKAFSVFSKLLRNNFATQETATFEVRPFKLHKLDSGPSTTVTVSKDEAVKMYKQMSTIRRLETACGALYKEKIVRGFCHLYSGQEACCVGMKAAMRGNDAVITAYRDHGWAYVMDISVESILAELTVKSLVAQEEKEAACICTMKNFLEEMALWVPRLNTSTNERVFLCKVPVGAGVALAYQYLNTGGVCIALYGDGAANQGQVFEAYNMAALWKIPVIFVCENNGYGMGTSAERAAASTSYYTRGDYIPGIWIDGMDVLAVKEATKYAIDFCTSGKGPILMEVATYRYSGHSMSDPGTSYRTREEVQEVRQTRDPKIDQEIRKSVDAAVAFCKADKEVGPEELTADIYSEPLESQIRGITAFESHPHMRIGRAINKQ</sequence>
<evidence type="ECO:0000313" key="6">
    <source>
        <dbReference type="EMBL" id="KAK6634319.1"/>
    </source>
</evidence>
<keyword evidence="2" id="KW-0809">Transit peptide</keyword>
<dbReference type="InterPro" id="IPR001017">
    <property type="entry name" value="DH_E1"/>
</dbReference>
<dbReference type="Gene3D" id="3.40.50.970">
    <property type="match status" value="1"/>
</dbReference>
<organism evidence="6 7">
    <name type="scientific">Polyplax serrata</name>
    <name type="common">Common mouse louse</name>
    <dbReference type="NCBI Taxonomy" id="468196"/>
    <lineage>
        <taxon>Eukaryota</taxon>
        <taxon>Metazoa</taxon>
        <taxon>Ecdysozoa</taxon>
        <taxon>Arthropoda</taxon>
        <taxon>Hexapoda</taxon>
        <taxon>Insecta</taxon>
        <taxon>Pterygota</taxon>
        <taxon>Neoptera</taxon>
        <taxon>Paraneoptera</taxon>
        <taxon>Psocodea</taxon>
        <taxon>Troctomorpha</taxon>
        <taxon>Phthiraptera</taxon>
        <taxon>Anoplura</taxon>
        <taxon>Polyplacidae</taxon>
        <taxon>Polyplax</taxon>
    </lineage>
</organism>
<dbReference type="PANTHER" id="PTHR11516:SF60">
    <property type="entry name" value="PYRUVATE DEHYDROGENASE E1 COMPONENT SUBUNIT ALPHA"/>
    <property type="match status" value="1"/>
</dbReference>
<evidence type="ECO:0000256" key="2">
    <source>
        <dbReference type="ARBA" id="ARBA00022946"/>
    </source>
</evidence>
<protein>
    <recommendedName>
        <fullName evidence="5">Dehydrogenase E1 component domain-containing protein</fullName>
    </recommendedName>
</protein>
<evidence type="ECO:0000256" key="3">
    <source>
        <dbReference type="ARBA" id="ARBA00023002"/>
    </source>
</evidence>
<comment type="cofactor">
    <cofactor evidence="1">
        <name>thiamine diphosphate</name>
        <dbReference type="ChEBI" id="CHEBI:58937"/>
    </cofactor>
</comment>
<evidence type="ECO:0000313" key="7">
    <source>
        <dbReference type="Proteomes" id="UP001359485"/>
    </source>
</evidence>
<name>A0ABR1B489_POLSC</name>
<keyword evidence="7" id="KW-1185">Reference proteome</keyword>
<dbReference type="CDD" id="cd02000">
    <property type="entry name" value="TPP_E1_PDC_ADC_BCADC"/>
    <property type="match status" value="1"/>
</dbReference>
<proteinExistence type="predicted"/>
<dbReference type="Proteomes" id="UP001359485">
    <property type="component" value="Unassembled WGS sequence"/>
</dbReference>
<feature type="domain" description="Dehydrogenase E1 component" evidence="5">
    <location>
        <begin position="67"/>
        <end position="330"/>
    </location>
</feature>